<dbReference type="EMBL" id="CP002209">
    <property type="protein sequence ID" value="ADN75531.1"/>
    <property type="molecule type" value="Genomic_DNA"/>
</dbReference>
<gene>
    <name evidence="1" type="ordered locus">Fbal_1326</name>
</gene>
<evidence type="ECO:0000313" key="1">
    <source>
        <dbReference type="EMBL" id="ADN75531.1"/>
    </source>
</evidence>
<organism evidence="1 2">
    <name type="scientific">Ferrimonas balearica (strain DSM 9799 / CCM 4581 / KCTC 23876 / PAT)</name>
    <dbReference type="NCBI Taxonomy" id="550540"/>
    <lineage>
        <taxon>Bacteria</taxon>
        <taxon>Pseudomonadati</taxon>
        <taxon>Pseudomonadota</taxon>
        <taxon>Gammaproteobacteria</taxon>
        <taxon>Alteromonadales</taxon>
        <taxon>Ferrimonadaceae</taxon>
        <taxon>Ferrimonas</taxon>
    </lineage>
</organism>
<proteinExistence type="predicted"/>
<evidence type="ECO:0000313" key="2">
    <source>
        <dbReference type="Proteomes" id="UP000006683"/>
    </source>
</evidence>
<dbReference type="AlphaFoldDB" id="E1SLZ9"/>
<dbReference type="RefSeq" id="WP_013344837.1">
    <property type="nucleotide sequence ID" value="NC_014541.1"/>
</dbReference>
<dbReference type="HOGENOM" id="CLU_2616789_0_0_6"/>
<accession>E1SLZ9</accession>
<dbReference type="GeneID" id="67184117"/>
<name>E1SLZ9_FERBD</name>
<keyword evidence="2" id="KW-1185">Reference proteome</keyword>
<protein>
    <submittedName>
        <fullName evidence="1">Uncharacterized protein</fullName>
    </submittedName>
</protein>
<dbReference type="KEGG" id="fbl:Fbal_1326"/>
<reference evidence="1 2" key="1">
    <citation type="journal article" date="2010" name="Stand. Genomic Sci.">
        <title>Complete genome sequence of Ferrimonas balearica type strain (PAT).</title>
        <authorList>
            <person name="Nolan M."/>
            <person name="Sikorski J."/>
            <person name="Davenport K."/>
            <person name="Lucas S."/>
            <person name="Glavina Del Rio T."/>
            <person name="Tice H."/>
            <person name="Cheng J."/>
            <person name="Goodwin L."/>
            <person name="Pitluck S."/>
            <person name="Liolios K."/>
            <person name="Ivanova N."/>
            <person name="Mavromatis K."/>
            <person name="Ovchinnikova G."/>
            <person name="Pati A."/>
            <person name="Chen A."/>
            <person name="Palaniappan K."/>
            <person name="Land M."/>
            <person name="Hauser L."/>
            <person name="Chang Y."/>
            <person name="Jeffries C."/>
            <person name="Tapia R."/>
            <person name="Brettin T."/>
            <person name="Detter J."/>
            <person name="Han C."/>
            <person name="Yasawong M."/>
            <person name="Rohde M."/>
            <person name="Tindall B."/>
            <person name="Goker M."/>
            <person name="Woyke T."/>
            <person name="Bristow J."/>
            <person name="Eisen J."/>
            <person name="Markowitz V."/>
            <person name="Hugenholtz P."/>
            <person name="Kyrpides N."/>
            <person name="Klenk H."/>
            <person name="Lapidus A."/>
        </authorList>
    </citation>
    <scope>NUCLEOTIDE SEQUENCE [LARGE SCALE GENOMIC DNA]</scope>
    <source>
        <strain evidence="2">DSM 9799 / CCM 4581 / KCTC 23876 / PAT</strain>
    </source>
</reference>
<dbReference type="Proteomes" id="UP000006683">
    <property type="component" value="Chromosome"/>
</dbReference>
<sequence length="78" mass="8993">MYYLSDRASRTYDGLYTDRAIAEHLADHMNSVWQGANFQVYESHRPTTDSEVKDLAWHGDPEGTARLESLYDRVDEAP</sequence>